<protein>
    <recommendedName>
        <fullName evidence="3">DUF2267 domain-containing protein</fullName>
    </recommendedName>
</protein>
<evidence type="ECO:0008006" key="3">
    <source>
        <dbReference type="Google" id="ProtNLM"/>
    </source>
</evidence>
<comment type="caution">
    <text evidence="1">The sequence shown here is derived from an EMBL/GenBank/DDBJ whole genome shotgun (WGS) entry which is preliminary data.</text>
</comment>
<evidence type="ECO:0000313" key="2">
    <source>
        <dbReference type="Proteomes" id="UP000265845"/>
    </source>
</evidence>
<keyword evidence="2" id="KW-1185">Reference proteome</keyword>
<sequence length="145" mass="15413">MLKDIISVAAIETGLEEPVARHAVGIVFNAAQRQGSDLIERVFAQVPGARTLSASTATREGSPRSPIAQLIEQTLGGRRHVSFDMFLRLQRAGLGHAEIAALMTSISRVLGTRFSLGETALLAALFEGSTPEMPEEDQGRSSAVA</sequence>
<accession>A0A399RCU8</accession>
<dbReference type="EMBL" id="QWGA01000008">
    <property type="protein sequence ID" value="RIJ27622.1"/>
    <property type="molecule type" value="Genomic_DNA"/>
</dbReference>
<proteinExistence type="predicted"/>
<gene>
    <name evidence="1" type="ORF">D1222_14630</name>
</gene>
<evidence type="ECO:0000313" key="1">
    <source>
        <dbReference type="EMBL" id="RIJ27622.1"/>
    </source>
</evidence>
<name>A0A399RCU8_9PROT</name>
<dbReference type="AlphaFoldDB" id="A0A399RCU8"/>
<reference evidence="1 2" key="1">
    <citation type="submission" date="2018-08" db="EMBL/GenBank/DDBJ databases">
        <title>Henriciella mobilis sp. nov., isolated from seawater.</title>
        <authorList>
            <person name="Cheng H."/>
            <person name="Wu Y.-H."/>
            <person name="Xu X.-W."/>
            <person name="Guo L.-L."/>
        </authorList>
    </citation>
    <scope>NUCLEOTIDE SEQUENCE [LARGE SCALE GENOMIC DNA]</scope>
    <source>
        <strain evidence="1 2">CCUG67844</strain>
    </source>
</reference>
<dbReference type="Proteomes" id="UP000265845">
    <property type="component" value="Unassembled WGS sequence"/>
</dbReference>
<organism evidence="1 2">
    <name type="scientific">Henriciella algicola</name>
    <dbReference type="NCBI Taxonomy" id="1608422"/>
    <lineage>
        <taxon>Bacteria</taxon>
        <taxon>Pseudomonadati</taxon>
        <taxon>Pseudomonadota</taxon>
        <taxon>Alphaproteobacteria</taxon>
        <taxon>Hyphomonadales</taxon>
        <taxon>Hyphomonadaceae</taxon>
        <taxon>Henriciella</taxon>
    </lineage>
</organism>
<dbReference type="RefSeq" id="WP_119454999.1">
    <property type="nucleotide sequence ID" value="NZ_QWGA01000008.1"/>
</dbReference>
<dbReference type="OrthoDB" id="7619495at2"/>